<organism evidence="1 2">
    <name type="scientific">Malus baccata</name>
    <name type="common">Siberian crab apple</name>
    <name type="synonym">Pyrus baccata</name>
    <dbReference type="NCBI Taxonomy" id="106549"/>
    <lineage>
        <taxon>Eukaryota</taxon>
        <taxon>Viridiplantae</taxon>
        <taxon>Streptophyta</taxon>
        <taxon>Embryophyta</taxon>
        <taxon>Tracheophyta</taxon>
        <taxon>Spermatophyta</taxon>
        <taxon>Magnoliopsida</taxon>
        <taxon>eudicotyledons</taxon>
        <taxon>Gunneridae</taxon>
        <taxon>Pentapetalae</taxon>
        <taxon>rosids</taxon>
        <taxon>fabids</taxon>
        <taxon>Rosales</taxon>
        <taxon>Rosaceae</taxon>
        <taxon>Amygdaloideae</taxon>
        <taxon>Maleae</taxon>
        <taxon>Malus</taxon>
    </lineage>
</organism>
<dbReference type="AlphaFoldDB" id="A0A540N3Q9"/>
<reference evidence="1 2" key="1">
    <citation type="journal article" date="2019" name="G3 (Bethesda)">
        <title>Sequencing of a Wild Apple (Malus baccata) Genome Unravels the Differences Between Cultivated and Wild Apple Species Regarding Disease Resistance and Cold Tolerance.</title>
        <authorList>
            <person name="Chen X."/>
        </authorList>
    </citation>
    <scope>NUCLEOTIDE SEQUENCE [LARGE SCALE GENOMIC DNA]</scope>
    <source>
        <strain evidence="2">cv. Shandingzi</strain>
        <tissue evidence="1">Leaves</tissue>
    </source>
</reference>
<evidence type="ECO:0000313" key="1">
    <source>
        <dbReference type="EMBL" id="TQE05675.1"/>
    </source>
</evidence>
<protein>
    <submittedName>
        <fullName evidence="1">Uncharacterized protein</fullName>
    </submittedName>
</protein>
<comment type="caution">
    <text evidence="1">The sequence shown here is derived from an EMBL/GenBank/DDBJ whole genome shotgun (WGS) entry which is preliminary data.</text>
</comment>
<name>A0A540N3Q9_MALBA</name>
<gene>
    <name evidence="1" type="ORF">C1H46_008694</name>
</gene>
<accession>A0A540N3Q9</accession>
<keyword evidence="2" id="KW-1185">Reference proteome</keyword>
<sequence>MSKIKKTKNKIKISITFPHILKQLISTTSDQKAIKRSVVKREERGREEYGVLGVPGEPHGGEMAPAELGLNDIPSAFESVTDSDGVVAVAPVVLRAFVLRRVVAALTPTTTTTTTKPFPTKWGRLYES</sequence>
<dbReference type="EMBL" id="VIEB01000117">
    <property type="protein sequence ID" value="TQE05675.1"/>
    <property type="molecule type" value="Genomic_DNA"/>
</dbReference>
<dbReference type="Proteomes" id="UP000315295">
    <property type="component" value="Unassembled WGS sequence"/>
</dbReference>
<proteinExistence type="predicted"/>
<evidence type="ECO:0000313" key="2">
    <source>
        <dbReference type="Proteomes" id="UP000315295"/>
    </source>
</evidence>